<dbReference type="PIRSF" id="PIRSF029826">
    <property type="entry name" value="UCP029826_pph"/>
    <property type="match status" value="1"/>
</dbReference>
<dbReference type="SUPFAM" id="SSF101386">
    <property type="entry name" value="all-alpha NTP pyrophosphatases"/>
    <property type="match status" value="1"/>
</dbReference>
<dbReference type="GO" id="GO:0047840">
    <property type="term" value="F:dCTP diphosphatase activity"/>
    <property type="evidence" value="ECO:0007669"/>
    <property type="project" value="TreeGrafter"/>
</dbReference>
<accession>A0A7L9U825</accession>
<protein>
    <submittedName>
        <fullName evidence="1">Nucleotide pyrophosphohydrolase</fullName>
    </submittedName>
</protein>
<keyword evidence="1" id="KW-0378">Hydrolase</keyword>
<evidence type="ECO:0000313" key="2">
    <source>
        <dbReference type="Proteomes" id="UP000593875"/>
    </source>
</evidence>
<dbReference type="PANTHER" id="PTHR46523">
    <property type="entry name" value="DCTP PYROPHOSPHATASE 1"/>
    <property type="match status" value="1"/>
</dbReference>
<dbReference type="InterPro" id="IPR052555">
    <property type="entry name" value="dCTP_Pyrophosphatase"/>
</dbReference>
<dbReference type="RefSeq" id="WP_193688162.1">
    <property type="nucleotide sequence ID" value="NZ_CP062941.1"/>
</dbReference>
<proteinExistence type="predicted"/>
<dbReference type="InterPro" id="IPR025984">
    <property type="entry name" value="DCTPP"/>
</dbReference>
<dbReference type="GO" id="GO:0006253">
    <property type="term" value="P:dCTP catabolic process"/>
    <property type="evidence" value="ECO:0007669"/>
    <property type="project" value="TreeGrafter"/>
</dbReference>
<dbReference type="AlphaFoldDB" id="A0A7L9U825"/>
<dbReference type="EMBL" id="CP062941">
    <property type="protein sequence ID" value="QOL51184.1"/>
    <property type="molecule type" value="Genomic_DNA"/>
</dbReference>
<dbReference type="KEGG" id="mlir:LPB04_07910"/>
<dbReference type="Proteomes" id="UP000593875">
    <property type="component" value="Chromosome"/>
</dbReference>
<keyword evidence="2" id="KW-1185">Reference proteome</keyword>
<dbReference type="Gene3D" id="1.10.287.1080">
    <property type="entry name" value="MazG-like"/>
    <property type="match status" value="1"/>
</dbReference>
<dbReference type="PANTHER" id="PTHR46523:SF1">
    <property type="entry name" value="DCTP PYROPHOSPHATASE 1"/>
    <property type="match status" value="1"/>
</dbReference>
<dbReference type="GO" id="GO:0005829">
    <property type="term" value="C:cytosol"/>
    <property type="evidence" value="ECO:0007669"/>
    <property type="project" value="TreeGrafter"/>
</dbReference>
<organism evidence="1 2">
    <name type="scientific">Massilia litorea</name>
    <dbReference type="NCBI Taxonomy" id="2769491"/>
    <lineage>
        <taxon>Bacteria</taxon>
        <taxon>Pseudomonadati</taxon>
        <taxon>Pseudomonadota</taxon>
        <taxon>Betaproteobacteria</taxon>
        <taxon>Burkholderiales</taxon>
        <taxon>Oxalobacteraceae</taxon>
        <taxon>Telluria group</taxon>
        <taxon>Massilia</taxon>
    </lineage>
</organism>
<gene>
    <name evidence="1" type="ORF">LPB04_07910</name>
</gene>
<evidence type="ECO:0000313" key="1">
    <source>
        <dbReference type="EMBL" id="QOL51184.1"/>
    </source>
</evidence>
<dbReference type="GO" id="GO:0042262">
    <property type="term" value="P:DNA protection"/>
    <property type="evidence" value="ECO:0007669"/>
    <property type="project" value="TreeGrafter"/>
</dbReference>
<reference evidence="1 2" key="1">
    <citation type="submission" date="2020-10" db="EMBL/GenBank/DDBJ databases">
        <title>Genome sequencing of Massilia sp. LPB0304.</title>
        <authorList>
            <person name="Kim J."/>
        </authorList>
    </citation>
    <scope>NUCLEOTIDE SEQUENCE [LARGE SCALE GENOMIC DNA]</scope>
    <source>
        <strain evidence="1 2">LPB0304</strain>
    </source>
</reference>
<sequence length="127" mass="14516">MSAGEGQGKVGDLARLRELVRVFVNERDWDQFHTPKNLASALSVEAAELLEHFQWLQHGRLEELGEGKLAEVRHEMADVLVYLVRLADKLDVDLMAAVEEKMVLNRAKYPADKVRGDARKYHEYKDA</sequence>
<name>A0A7L9U825_9BURK</name>
<dbReference type="Pfam" id="PF12643">
    <property type="entry name" value="MazG-like"/>
    <property type="match status" value="1"/>
</dbReference>
<dbReference type="CDD" id="cd11537">
    <property type="entry name" value="NTP-PPase_RS21-C6_like"/>
    <property type="match status" value="1"/>
</dbReference>